<dbReference type="InterPro" id="IPR001128">
    <property type="entry name" value="Cyt_P450"/>
</dbReference>
<sequence length="506" mass="56531">MDLEFMFDSAEARLAAKVALVLGALLLVLRLLDLRRWVPVYRGTRSIPLAPGCLPLFGHALSLARGCSWGQMYDWLAEKGPIVKFRVGVRQGILVADPASMKRIVQTRQRVYTKDTDFSYKEFLSILGTGLVTANGKHWQNQRILMAPAFRIDMLDAILPIAARAVERLAVKLRAIKGTEQTVDMEEEFRLLTLQVIGEAILSLPPEECDRVFPPLYLPVMEESNRRVLQPWRHLFPRAALRYRRNVRALDGFIKSVIRARREGRAAAAAKGLPAPAADILDHVLASIERGGEPWTAATETQLCFEVKTFLLAGHETSAAMLCWSLFELSRRADLAARVRAEARKAGVGPGGASPRREAVEAMELTLACLKESLRKYSVVPVITRNLVDDDELCGHKIPAGSWIIMHVQKLHHHYRDPLAWDPARFLPGGEYDQFPEELRPYMFMAFIQGPRNCLGQYFALLEARVVLGALLEEFSFAPVDAERQAATSPTVIPVGPVHGMAMRVT</sequence>
<keyword evidence="6" id="KW-0503">Monooxygenase</keyword>
<dbReference type="GO" id="GO:0016705">
    <property type="term" value="F:oxidoreductase activity, acting on paired donors, with incorporation or reduction of molecular oxygen"/>
    <property type="evidence" value="ECO:0007669"/>
    <property type="project" value="InterPro"/>
</dbReference>
<evidence type="ECO:0000313" key="9">
    <source>
        <dbReference type="Proteomes" id="UP001255856"/>
    </source>
</evidence>
<evidence type="ECO:0008006" key="10">
    <source>
        <dbReference type="Google" id="ProtNLM"/>
    </source>
</evidence>
<dbReference type="GO" id="GO:0005506">
    <property type="term" value="F:iron ion binding"/>
    <property type="evidence" value="ECO:0007669"/>
    <property type="project" value="InterPro"/>
</dbReference>
<feature type="binding site" description="axial binding residue" evidence="7">
    <location>
        <position position="454"/>
    </location>
    <ligand>
        <name>heme</name>
        <dbReference type="ChEBI" id="CHEBI:30413"/>
    </ligand>
    <ligandPart>
        <name>Fe</name>
        <dbReference type="ChEBI" id="CHEBI:18248"/>
    </ligandPart>
</feature>
<dbReference type="PANTHER" id="PTHR24291:SF50">
    <property type="entry name" value="BIFUNCTIONAL ALBAFLAVENONE MONOOXYGENASE_TERPENE SYNTHASE"/>
    <property type="match status" value="1"/>
</dbReference>
<organism evidence="8 9">
    <name type="scientific">Prototheca wickerhamii</name>
    <dbReference type="NCBI Taxonomy" id="3111"/>
    <lineage>
        <taxon>Eukaryota</taxon>
        <taxon>Viridiplantae</taxon>
        <taxon>Chlorophyta</taxon>
        <taxon>core chlorophytes</taxon>
        <taxon>Trebouxiophyceae</taxon>
        <taxon>Chlorellales</taxon>
        <taxon>Chlorellaceae</taxon>
        <taxon>Prototheca</taxon>
    </lineage>
</organism>
<keyword evidence="2 7" id="KW-0349">Heme</keyword>
<dbReference type="GO" id="GO:0004497">
    <property type="term" value="F:monooxygenase activity"/>
    <property type="evidence" value="ECO:0007669"/>
    <property type="project" value="UniProtKB-KW"/>
</dbReference>
<proteinExistence type="inferred from homology"/>
<dbReference type="InterPro" id="IPR036396">
    <property type="entry name" value="Cyt_P450_sf"/>
</dbReference>
<evidence type="ECO:0000256" key="2">
    <source>
        <dbReference type="ARBA" id="ARBA00022617"/>
    </source>
</evidence>
<evidence type="ECO:0000256" key="7">
    <source>
        <dbReference type="PIRSR" id="PIRSR602403-1"/>
    </source>
</evidence>
<evidence type="ECO:0000256" key="5">
    <source>
        <dbReference type="ARBA" id="ARBA00023004"/>
    </source>
</evidence>
<keyword evidence="5 7" id="KW-0408">Iron</keyword>
<dbReference type="Proteomes" id="UP001255856">
    <property type="component" value="Unassembled WGS sequence"/>
</dbReference>
<dbReference type="InterPro" id="IPR050196">
    <property type="entry name" value="Cytochrome_P450_Monoox"/>
</dbReference>
<accession>A0AAD9IFC4</accession>
<evidence type="ECO:0000256" key="6">
    <source>
        <dbReference type="ARBA" id="ARBA00023033"/>
    </source>
</evidence>
<keyword evidence="9" id="KW-1185">Reference proteome</keyword>
<dbReference type="EMBL" id="JASFZW010000012">
    <property type="protein sequence ID" value="KAK2076090.1"/>
    <property type="molecule type" value="Genomic_DNA"/>
</dbReference>
<evidence type="ECO:0000313" key="8">
    <source>
        <dbReference type="EMBL" id="KAK2076090.1"/>
    </source>
</evidence>
<dbReference type="PRINTS" id="PR00385">
    <property type="entry name" value="P450"/>
</dbReference>
<comment type="cofactor">
    <cofactor evidence="7">
        <name>heme</name>
        <dbReference type="ChEBI" id="CHEBI:30413"/>
    </cofactor>
</comment>
<protein>
    <recommendedName>
        <fullName evidence="10">Cytochrome P450</fullName>
    </recommendedName>
</protein>
<gene>
    <name evidence="8" type="ORF">QBZ16_001426</name>
</gene>
<name>A0AAD9IFC4_PROWI</name>
<reference evidence="8" key="1">
    <citation type="submission" date="2021-01" db="EMBL/GenBank/DDBJ databases">
        <authorList>
            <person name="Eckstrom K.M.E."/>
        </authorList>
    </citation>
    <scope>NUCLEOTIDE SEQUENCE</scope>
    <source>
        <strain evidence="8">UVCC 0001</strain>
    </source>
</reference>
<dbReference type="PANTHER" id="PTHR24291">
    <property type="entry name" value="CYTOCHROME P450 FAMILY 4"/>
    <property type="match status" value="1"/>
</dbReference>
<evidence type="ECO:0000256" key="1">
    <source>
        <dbReference type="ARBA" id="ARBA00010617"/>
    </source>
</evidence>
<dbReference type="SUPFAM" id="SSF48264">
    <property type="entry name" value="Cytochrome P450"/>
    <property type="match status" value="1"/>
</dbReference>
<comment type="caution">
    <text evidence="8">The sequence shown here is derived from an EMBL/GenBank/DDBJ whole genome shotgun (WGS) entry which is preliminary data.</text>
</comment>
<evidence type="ECO:0000256" key="4">
    <source>
        <dbReference type="ARBA" id="ARBA00023002"/>
    </source>
</evidence>
<keyword evidence="3 7" id="KW-0479">Metal-binding</keyword>
<dbReference type="Pfam" id="PF00067">
    <property type="entry name" value="p450"/>
    <property type="match status" value="1"/>
</dbReference>
<dbReference type="PRINTS" id="PR00465">
    <property type="entry name" value="EP450IV"/>
</dbReference>
<dbReference type="GO" id="GO:0020037">
    <property type="term" value="F:heme binding"/>
    <property type="evidence" value="ECO:0007669"/>
    <property type="project" value="InterPro"/>
</dbReference>
<evidence type="ECO:0000256" key="3">
    <source>
        <dbReference type="ARBA" id="ARBA00022723"/>
    </source>
</evidence>
<comment type="similarity">
    <text evidence="1">Belongs to the cytochrome P450 family.</text>
</comment>
<dbReference type="Gene3D" id="1.10.630.10">
    <property type="entry name" value="Cytochrome P450"/>
    <property type="match status" value="1"/>
</dbReference>
<keyword evidence="4" id="KW-0560">Oxidoreductase</keyword>
<dbReference type="AlphaFoldDB" id="A0AAD9IFC4"/>
<dbReference type="InterPro" id="IPR002403">
    <property type="entry name" value="Cyt_P450_E_grp-IV"/>
</dbReference>